<dbReference type="Proteomes" id="UP000032232">
    <property type="component" value="Unassembled WGS sequence"/>
</dbReference>
<dbReference type="PATRIC" id="fig|935700.4.peg.4141"/>
<accession>A0A0D1E9C4</accession>
<protein>
    <recommendedName>
        <fullName evidence="3">Alpha/beta hydrolase family protein</fullName>
    </recommendedName>
</protein>
<dbReference type="EMBL" id="JYFE01000081">
    <property type="protein sequence ID" value="KIT14224.1"/>
    <property type="molecule type" value="Genomic_DNA"/>
</dbReference>
<dbReference type="OrthoDB" id="7867880at2"/>
<dbReference type="STRING" id="935700.jaqu_40180"/>
<dbReference type="RefSeq" id="WP_043920769.1">
    <property type="nucleotide sequence ID" value="NZ_FZPF01000001.1"/>
</dbReference>
<proteinExistence type="predicted"/>
<dbReference type="AlphaFoldDB" id="A0A0D1E9C4"/>
<name>A0A0D1E9C4_9RHOB</name>
<gene>
    <name evidence="1" type="ORF">jaqu_40180</name>
</gene>
<evidence type="ECO:0008006" key="3">
    <source>
        <dbReference type="Google" id="ProtNLM"/>
    </source>
</evidence>
<organism evidence="1 2">
    <name type="scientific">Jannaschia aquimarina</name>
    <dbReference type="NCBI Taxonomy" id="935700"/>
    <lineage>
        <taxon>Bacteria</taxon>
        <taxon>Pseudomonadati</taxon>
        <taxon>Pseudomonadota</taxon>
        <taxon>Alphaproteobacteria</taxon>
        <taxon>Rhodobacterales</taxon>
        <taxon>Roseobacteraceae</taxon>
        <taxon>Jannaschia</taxon>
    </lineage>
</organism>
<evidence type="ECO:0000313" key="2">
    <source>
        <dbReference type="Proteomes" id="UP000032232"/>
    </source>
</evidence>
<dbReference type="SUPFAM" id="SSF53474">
    <property type="entry name" value="alpha/beta-Hydrolases"/>
    <property type="match status" value="1"/>
</dbReference>
<reference evidence="1 2" key="1">
    <citation type="submission" date="2015-02" db="EMBL/GenBank/DDBJ databases">
        <title>Genome Sequence of Jannaschia aquimarina DSM28248, a member of the Roseobacter clade.</title>
        <authorList>
            <person name="Voget S."/>
            <person name="Daniel R."/>
        </authorList>
    </citation>
    <scope>NUCLEOTIDE SEQUENCE [LARGE SCALE GENOMIC DNA]</scope>
    <source>
        <strain evidence="1 2">GSW-M26</strain>
    </source>
</reference>
<comment type="caution">
    <text evidence="1">The sequence shown here is derived from an EMBL/GenBank/DDBJ whole genome shotgun (WGS) entry which is preliminary data.</text>
</comment>
<evidence type="ECO:0000313" key="1">
    <source>
        <dbReference type="EMBL" id="KIT14224.1"/>
    </source>
</evidence>
<dbReference type="InterPro" id="IPR029058">
    <property type="entry name" value="AB_hydrolase_fold"/>
</dbReference>
<sequence>MSIASKLAIRSRRDILGHLRFIPLASDVDPRRAGRIVQLDAPDADNASCERHIVPDAAGTVVTFGGMQSGMGIPRREFAGTLRDRGRNLLFVKDFAQCWYQKGLAGLTTSRASTALFLAKQLSTLPRPWTFVGLSAGGYAAIHFGRALGADHVVAFSPQTSVDHEAWNRFASVSTVRNRFRLDDPENDLSAASEAPEVPVDLHFPAHNPYDAGQALRLQGQAGVTLRPHGHDDHNVPRQLRNAGRLHATILGGAQRNEAPALA</sequence>
<keyword evidence="2" id="KW-1185">Reference proteome</keyword>